<feature type="region of interest" description="Disordered" evidence="1">
    <location>
        <begin position="105"/>
        <end position="196"/>
    </location>
</feature>
<evidence type="ECO:0000313" key="3">
    <source>
        <dbReference type="Proteomes" id="UP001201812"/>
    </source>
</evidence>
<gene>
    <name evidence="2" type="ORF">DdX_04464</name>
</gene>
<proteinExistence type="predicted"/>
<dbReference type="AlphaFoldDB" id="A0AAD4NEZ0"/>
<keyword evidence="3" id="KW-1185">Reference proteome</keyword>
<reference evidence="2" key="1">
    <citation type="submission" date="2022-01" db="EMBL/GenBank/DDBJ databases">
        <title>Genome Sequence Resource for Two Populations of Ditylenchus destructor, the Migratory Endoparasitic Phytonematode.</title>
        <authorList>
            <person name="Zhang H."/>
            <person name="Lin R."/>
            <person name="Xie B."/>
        </authorList>
    </citation>
    <scope>NUCLEOTIDE SEQUENCE</scope>
    <source>
        <strain evidence="2">BazhouSP</strain>
    </source>
</reference>
<feature type="compositionally biased region" description="Polar residues" evidence="1">
    <location>
        <begin position="124"/>
        <end position="142"/>
    </location>
</feature>
<dbReference type="EMBL" id="JAKKPZ010000004">
    <property type="protein sequence ID" value="KAI1722156.1"/>
    <property type="molecule type" value="Genomic_DNA"/>
</dbReference>
<feature type="compositionally biased region" description="Basic and acidic residues" evidence="1">
    <location>
        <begin position="173"/>
        <end position="189"/>
    </location>
</feature>
<comment type="caution">
    <text evidence="2">The sequence shown here is derived from an EMBL/GenBank/DDBJ whole genome shotgun (WGS) entry which is preliminary data.</text>
</comment>
<protein>
    <submittedName>
        <fullName evidence="2">Uncharacterized protein</fullName>
    </submittedName>
</protein>
<dbReference type="InterPro" id="IPR035979">
    <property type="entry name" value="RBD_domain_sf"/>
</dbReference>
<dbReference type="SUPFAM" id="SSF54928">
    <property type="entry name" value="RNA-binding domain, RBD"/>
    <property type="match status" value="1"/>
</dbReference>
<dbReference type="GO" id="GO:0003676">
    <property type="term" value="F:nucleic acid binding"/>
    <property type="evidence" value="ECO:0007669"/>
    <property type="project" value="InterPro"/>
</dbReference>
<name>A0AAD4NEZ0_9BILA</name>
<evidence type="ECO:0000313" key="2">
    <source>
        <dbReference type="EMBL" id="KAI1722156.1"/>
    </source>
</evidence>
<dbReference type="Proteomes" id="UP001201812">
    <property type="component" value="Unassembled WGS sequence"/>
</dbReference>
<organism evidence="2 3">
    <name type="scientific">Ditylenchus destructor</name>
    <dbReference type="NCBI Taxonomy" id="166010"/>
    <lineage>
        <taxon>Eukaryota</taxon>
        <taxon>Metazoa</taxon>
        <taxon>Ecdysozoa</taxon>
        <taxon>Nematoda</taxon>
        <taxon>Chromadorea</taxon>
        <taxon>Rhabditida</taxon>
        <taxon>Tylenchina</taxon>
        <taxon>Tylenchomorpha</taxon>
        <taxon>Sphaerularioidea</taxon>
        <taxon>Anguinidae</taxon>
        <taxon>Anguininae</taxon>
        <taxon>Ditylenchus</taxon>
    </lineage>
</organism>
<evidence type="ECO:0000256" key="1">
    <source>
        <dbReference type="SAM" id="MobiDB-lite"/>
    </source>
</evidence>
<accession>A0AAD4NEZ0</accession>
<sequence>MPLSTAQEPCTNLNQADQDLGLSICPSQLQTQIRNELLPPNSPLLKRDNSVRERSTVAAFGRSNPYVLGVGPYFLGQSSLLGVSPAGQVLATTAVSKSSILHQDWANPEETCEDSPKKDRAESPQISSSNGPVPLKTTQSQLPYPKFKNPDVYQTNWRNPGVQKPAQHNVIPPERRRSCDSGLSRDRQSPKFLPKPNFDPPRILVSKIVPKAKEEDVYFYFGGVKRVKEIYLRGNIAILELKNHDSFMEALNLDENLFMDEKISVDALDSFKKTYSPKMVHEAFTSTIAQGHYEAAKRTPIIQSQDVRNLPQGSVLQRRPSVSRCYVASNRRGTSNVSH</sequence>